<proteinExistence type="predicted"/>
<sequence length="630" mass="69806">MSPSRAHKRAIRIAGCSGGFTDRSLAITRMAGDPEVDVVMGDWLSEMTMTVHGSGKIKNLESTNGKMQIPLEERKKNAMYAETFLQCFEPAIPNLVKNGTKLAVNAGASDTELLAEVVVDMLEKEGAGHLKVAWIEGDDVTNQVMRLVGEGEGFESLMHGKKLEEWGMEPICAQAYLGGLCIAEAFRQGADIVLAGRVADAAPVIGAAAWWHDWKADQFDELAAALIAGHLIECSAYVTGGYYSMFKDLIKTGKHINMGFPIAEVEYDGTFNIAKEKNTGGCVTIGSCSSQLLYEIQGPLYYNCDVTADISNIRMEQVGEDVVRVTGIKGYPPPPTTKVGITAPAGFQCEWHFYMCGLDIEEKCKITEDQIRDAMGENQSRFSTLKFHQNGSSPLDAANQDLSTIDFRCFAQTSDPEVVRPDIPNGFNRWCLEVFLQSAPGLSLSNDLRQIVPKPYYEYWVALLPQSELPLRVHALWGGNKVTDLASPKITKEYPRQQDSYETDSPVDLSSFGETVRAPLGYIVAGRSGDKASDCNCGFFVRHDDEWDWLRSFMTVDRVKALLGEVEYKGKPIDRFELPGINAVHFLLRDHLDRGYNACSNYDTLGKNCMEYLRAKTVDLPKKFLDRGRI</sequence>
<dbReference type="PANTHER" id="PTHR47585:SF2">
    <property type="entry name" value="DUF1446 DOMAIN PROTEIN (AFU_ORTHOLOGUE AFUA_6G11420)"/>
    <property type="match status" value="1"/>
</dbReference>
<organism evidence="3 4">
    <name type="scientific">Dendryphion nanum</name>
    <dbReference type="NCBI Taxonomy" id="256645"/>
    <lineage>
        <taxon>Eukaryota</taxon>
        <taxon>Fungi</taxon>
        <taxon>Dikarya</taxon>
        <taxon>Ascomycota</taxon>
        <taxon>Pezizomycotina</taxon>
        <taxon>Dothideomycetes</taxon>
        <taxon>Pleosporomycetidae</taxon>
        <taxon>Pleosporales</taxon>
        <taxon>Torulaceae</taxon>
        <taxon>Dendryphion</taxon>
    </lineage>
</organism>
<feature type="domain" description="Acyclic terpene utilisation N-terminal" evidence="1">
    <location>
        <begin position="11"/>
        <end position="474"/>
    </location>
</feature>
<evidence type="ECO:0000259" key="1">
    <source>
        <dbReference type="Pfam" id="PF07287"/>
    </source>
</evidence>
<dbReference type="InterPro" id="IPR056362">
    <property type="entry name" value="AtuA-like_ferredoxin_dom"/>
</dbReference>
<evidence type="ECO:0000259" key="2">
    <source>
        <dbReference type="Pfam" id="PF23544"/>
    </source>
</evidence>
<dbReference type="AlphaFoldDB" id="A0A9P9J039"/>
<dbReference type="Pfam" id="PF23544">
    <property type="entry name" value="AtuA_ferredoxin"/>
    <property type="match status" value="1"/>
</dbReference>
<reference evidence="3" key="1">
    <citation type="journal article" date="2021" name="Nat. Commun.">
        <title>Genetic determinants of endophytism in the Arabidopsis root mycobiome.</title>
        <authorList>
            <person name="Mesny F."/>
            <person name="Miyauchi S."/>
            <person name="Thiergart T."/>
            <person name="Pickel B."/>
            <person name="Atanasova L."/>
            <person name="Karlsson M."/>
            <person name="Huettel B."/>
            <person name="Barry K.W."/>
            <person name="Haridas S."/>
            <person name="Chen C."/>
            <person name="Bauer D."/>
            <person name="Andreopoulos W."/>
            <person name="Pangilinan J."/>
            <person name="LaButti K."/>
            <person name="Riley R."/>
            <person name="Lipzen A."/>
            <person name="Clum A."/>
            <person name="Drula E."/>
            <person name="Henrissat B."/>
            <person name="Kohler A."/>
            <person name="Grigoriev I.V."/>
            <person name="Martin F.M."/>
            <person name="Hacquard S."/>
        </authorList>
    </citation>
    <scope>NUCLEOTIDE SEQUENCE</scope>
    <source>
        <strain evidence="3">MPI-CAGE-CH-0243</strain>
    </source>
</reference>
<evidence type="ECO:0000313" key="3">
    <source>
        <dbReference type="EMBL" id="KAH7138496.1"/>
    </source>
</evidence>
<accession>A0A9P9J039</accession>
<keyword evidence="4" id="KW-1185">Reference proteome</keyword>
<gene>
    <name evidence="3" type="ORF">B0J11DRAFT_16776</name>
</gene>
<protein>
    <recommendedName>
        <fullName evidence="5">DUF1446-domain-containing protein</fullName>
    </recommendedName>
</protein>
<dbReference type="OrthoDB" id="10265871at2759"/>
<feature type="domain" description="AtuA-like ferredoxin-fold" evidence="2">
    <location>
        <begin position="520"/>
        <end position="616"/>
    </location>
</feature>
<comment type="caution">
    <text evidence="3">The sequence shown here is derived from an EMBL/GenBank/DDBJ whole genome shotgun (WGS) entry which is preliminary data.</text>
</comment>
<dbReference type="InterPro" id="IPR010839">
    <property type="entry name" value="AtuA_N"/>
</dbReference>
<dbReference type="Proteomes" id="UP000700596">
    <property type="component" value="Unassembled WGS sequence"/>
</dbReference>
<name>A0A9P9J039_9PLEO</name>
<evidence type="ECO:0008006" key="5">
    <source>
        <dbReference type="Google" id="ProtNLM"/>
    </source>
</evidence>
<dbReference type="EMBL" id="JAGMWT010000001">
    <property type="protein sequence ID" value="KAH7138496.1"/>
    <property type="molecule type" value="Genomic_DNA"/>
</dbReference>
<dbReference type="Pfam" id="PF07287">
    <property type="entry name" value="AtuA"/>
    <property type="match status" value="1"/>
</dbReference>
<evidence type="ECO:0000313" key="4">
    <source>
        <dbReference type="Proteomes" id="UP000700596"/>
    </source>
</evidence>
<dbReference type="PANTHER" id="PTHR47585">
    <property type="match status" value="1"/>
</dbReference>